<dbReference type="InterPro" id="IPR051081">
    <property type="entry name" value="HTH_MetalResp_TranReg"/>
</dbReference>
<dbReference type="OrthoDB" id="9798835at2"/>
<dbReference type="eggNOG" id="COG0640">
    <property type="taxonomic scope" value="Bacteria"/>
</dbReference>
<dbReference type="InterPro" id="IPR036388">
    <property type="entry name" value="WH-like_DNA-bd_sf"/>
</dbReference>
<sequence length="113" mass="13065">MDMETQGKKATLLKAMGHPVRIEIIELLGKREMCACEIASLFDCDRTTVSKHLAILKDLEIIEQRREGLYIYYRLKLHCLVPMLQCIEHAIFGDPVKIQFDCKCSCSQDNYEI</sequence>
<gene>
    <name evidence="5" type="ORF">HMPREF1705_03919</name>
</gene>
<keyword evidence="2" id="KW-0238">DNA-binding</keyword>
<evidence type="ECO:0000259" key="4">
    <source>
        <dbReference type="PROSITE" id="PS50987"/>
    </source>
</evidence>
<dbReference type="RefSeq" id="WP_009200445.1">
    <property type="nucleotide sequence ID" value="NZ_ACJX03000001.1"/>
</dbReference>
<dbReference type="STRING" id="592015.HMPREF1705_03919"/>
<evidence type="ECO:0000256" key="1">
    <source>
        <dbReference type="ARBA" id="ARBA00023015"/>
    </source>
</evidence>
<evidence type="ECO:0000313" key="5">
    <source>
        <dbReference type="EMBL" id="KRT34680.1"/>
    </source>
</evidence>
<dbReference type="PROSITE" id="PS50987">
    <property type="entry name" value="HTH_ARSR_2"/>
    <property type="match status" value="1"/>
</dbReference>
<dbReference type="AlphaFoldDB" id="A0A0T5X8K6"/>
<dbReference type="PRINTS" id="PR00778">
    <property type="entry name" value="HTHARSR"/>
</dbReference>
<dbReference type="EMBL" id="ACJX03000001">
    <property type="protein sequence ID" value="KRT34680.1"/>
    <property type="molecule type" value="Genomic_DNA"/>
</dbReference>
<dbReference type="CDD" id="cd00090">
    <property type="entry name" value="HTH_ARSR"/>
    <property type="match status" value="1"/>
</dbReference>
<dbReference type="SMART" id="SM00418">
    <property type="entry name" value="HTH_ARSR"/>
    <property type="match status" value="1"/>
</dbReference>
<comment type="caution">
    <text evidence="5">The sequence shown here is derived from an EMBL/GenBank/DDBJ whole genome shotgun (WGS) entry which is preliminary data.</text>
</comment>
<organism evidence="5 6">
    <name type="scientific">Acetomicrobium hydrogeniformans ATCC BAA-1850</name>
    <dbReference type="NCBI Taxonomy" id="592015"/>
    <lineage>
        <taxon>Bacteria</taxon>
        <taxon>Thermotogati</taxon>
        <taxon>Synergistota</taxon>
        <taxon>Synergistia</taxon>
        <taxon>Synergistales</taxon>
        <taxon>Acetomicrobiaceae</taxon>
        <taxon>Acetomicrobium</taxon>
    </lineage>
</organism>
<keyword evidence="3" id="KW-0804">Transcription</keyword>
<dbReference type="SUPFAM" id="SSF46785">
    <property type="entry name" value="Winged helix' DNA-binding domain"/>
    <property type="match status" value="1"/>
</dbReference>
<dbReference type="PANTHER" id="PTHR33154:SF18">
    <property type="entry name" value="ARSENICAL RESISTANCE OPERON REPRESSOR"/>
    <property type="match status" value="1"/>
</dbReference>
<name>A0A0T5X8K6_9BACT</name>
<evidence type="ECO:0000256" key="2">
    <source>
        <dbReference type="ARBA" id="ARBA00023125"/>
    </source>
</evidence>
<dbReference type="GO" id="GO:0003677">
    <property type="term" value="F:DNA binding"/>
    <property type="evidence" value="ECO:0007669"/>
    <property type="project" value="UniProtKB-KW"/>
</dbReference>
<keyword evidence="6" id="KW-1185">Reference proteome</keyword>
<dbReference type="Proteomes" id="UP000005273">
    <property type="component" value="Unassembled WGS sequence"/>
</dbReference>
<protein>
    <submittedName>
        <fullName evidence="5">Transcriptional regulator, ArsR family</fullName>
    </submittedName>
</protein>
<dbReference type="Pfam" id="PF01022">
    <property type="entry name" value="HTH_5"/>
    <property type="match status" value="1"/>
</dbReference>
<dbReference type="PANTHER" id="PTHR33154">
    <property type="entry name" value="TRANSCRIPTIONAL REGULATOR, ARSR FAMILY"/>
    <property type="match status" value="1"/>
</dbReference>
<dbReference type="GO" id="GO:0003700">
    <property type="term" value="F:DNA-binding transcription factor activity"/>
    <property type="evidence" value="ECO:0007669"/>
    <property type="project" value="InterPro"/>
</dbReference>
<dbReference type="InterPro" id="IPR011991">
    <property type="entry name" value="ArsR-like_HTH"/>
</dbReference>
<keyword evidence="1" id="KW-0805">Transcription regulation</keyword>
<dbReference type="InterPro" id="IPR001845">
    <property type="entry name" value="HTH_ArsR_DNA-bd_dom"/>
</dbReference>
<evidence type="ECO:0000313" key="6">
    <source>
        <dbReference type="Proteomes" id="UP000005273"/>
    </source>
</evidence>
<reference evidence="6" key="1">
    <citation type="submission" date="2012-09" db="EMBL/GenBank/DDBJ databases">
        <authorList>
            <person name="Weinstock G."/>
            <person name="Sodergren E."/>
            <person name="Clifton S."/>
            <person name="Fulton L."/>
            <person name="Fulton B."/>
            <person name="Courtney L."/>
            <person name="Fronick C."/>
            <person name="Harrison M."/>
            <person name="Strong C."/>
            <person name="Farmer C."/>
            <person name="Delehaunty K."/>
            <person name="Markovic C."/>
            <person name="Hall O."/>
            <person name="Minx P."/>
            <person name="Tomlinson C."/>
            <person name="Mitreva M."/>
            <person name="Nelson J."/>
            <person name="Hou S."/>
            <person name="Wollam A."/>
            <person name="Pepin K.H."/>
            <person name="Johnson M."/>
            <person name="Bhonagiri V."/>
            <person name="Nash W.E."/>
            <person name="Suruliraj S."/>
            <person name="Warren W."/>
            <person name="Chinwalla A."/>
            <person name="Mardis E.R."/>
            <person name="Wilson R.K."/>
        </authorList>
    </citation>
    <scope>NUCLEOTIDE SEQUENCE [LARGE SCALE GENOMIC DNA]</scope>
    <source>
        <strain evidence="6">OS1</strain>
    </source>
</reference>
<dbReference type="InterPro" id="IPR036390">
    <property type="entry name" value="WH_DNA-bd_sf"/>
</dbReference>
<evidence type="ECO:0000256" key="3">
    <source>
        <dbReference type="ARBA" id="ARBA00023163"/>
    </source>
</evidence>
<dbReference type="Gene3D" id="1.10.10.10">
    <property type="entry name" value="Winged helix-like DNA-binding domain superfamily/Winged helix DNA-binding domain"/>
    <property type="match status" value="1"/>
</dbReference>
<proteinExistence type="predicted"/>
<dbReference type="NCBIfam" id="NF033788">
    <property type="entry name" value="HTH_metalloreg"/>
    <property type="match status" value="1"/>
</dbReference>
<accession>A0A0T5X8K6</accession>
<feature type="domain" description="HTH arsR-type" evidence="4">
    <location>
        <begin position="1"/>
        <end position="94"/>
    </location>
</feature>